<proteinExistence type="predicted"/>
<reference evidence="2" key="2">
    <citation type="submission" date="2011-01" db="EMBL/GenBank/DDBJ databases">
        <title>The Non-contiguous Finished genome of Clostridium papyrosolvens.</title>
        <authorList>
            <person name="Lucas S."/>
            <person name="Copeland A."/>
            <person name="Lapidus A."/>
            <person name="Cheng J.-F."/>
            <person name="Goodwin L."/>
            <person name="Pitluck S."/>
            <person name="Misra M."/>
            <person name="Chertkov O."/>
            <person name="Detter J.C."/>
            <person name="Han C."/>
            <person name="Tapia R."/>
            <person name="Land M."/>
            <person name="Hauser L."/>
            <person name="Kyrpides N."/>
            <person name="Ivanova N."/>
            <person name="Pagani I."/>
            <person name="Mouttaki H."/>
            <person name="He Z."/>
            <person name="Zhou J."/>
            <person name="Hemme C.L."/>
            <person name="Woyke T."/>
        </authorList>
    </citation>
    <scope>NUCLEOTIDE SEQUENCE [LARGE SCALE GENOMIC DNA]</scope>
    <source>
        <strain evidence="2">DSM 2782</strain>
    </source>
</reference>
<dbReference type="Pfam" id="PF00814">
    <property type="entry name" value="TsaD"/>
    <property type="match status" value="1"/>
</dbReference>
<dbReference type="GO" id="GO:0006508">
    <property type="term" value="P:proteolysis"/>
    <property type="evidence" value="ECO:0007669"/>
    <property type="project" value="UniProtKB-KW"/>
</dbReference>
<dbReference type="OrthoDB" id="9784166at2"/>
<dbReference type="InterPro" id="IPR000905">
    <property type="entry name" value="Gcp-like_dom"/>
</dbReference>
<name>F1TFQ1_9FIRM</name>
<dbReference type="Proteomes" id="UP000003860">
    <property type="component" value="Unassembled WGS sequence"/>
</dbReference>
<evidence type="ECO:0000259" key="1">
    <source>
        <dbReference type="Pfam" id="PF00814"/>
    </source>
</evidence>
<reference evidence="2" key="1">
    <citation type="submission" date="2009-07" db="EMBL/GenBank/DDBJ databases">
        <authorList>
            <consortium name="US DOE Joint Genome Institute (JGI-PGF)"/>
            <person name="Lucas S."/>
            <person name="Copeland A."/>
            <person name="Lapidus A."/>
            <person name="Glavina del Rio T."/>
            <person name="Tice H."/>
            <person name="Bruce D."/>
            <person name="Goodwin L."/>
            <person name="Pitluck S."/>
            <person name="Larimer F."/>
            <person name="Land M.L."/>
            <person name="Mouttaki H."/>
            <person name="He Z."/>
            <person name="Zhou J."/>
            <person name="Hemme C.L."/>
        </authorList>
    </citation>
    <scope>NUCLEOTIDE SEQUENCE [LARGE SCALE GENOMIC DNA]</scope>
    <source>
        <strain evidence="2">DSM 2782</strain>
    </source>
</reference>
<dbReference type="SUPFAM" id="SSF53067">
    <property type="entry name" value="Actin-like ATPase domain"/>
    <property type="match status" value="2"/>
</dbReference>
<dbReference type="PANTHER" id="PTHR11735">
    <property type="entry name" value="TRNA N6-ADENOSINE THREONYLCARBAMOYLTRANSFERASE"/>
    <property type="match status" value="1"/>
</dbReference>
<dbReference type="InterPro" id="IPR043129">
    <property type="entry name" value="ATPase_NBD"/>
</dbReference>
<sequence length="237" mass="26065">MRILAVDTSTNVASAAILEDQTIIGEYNCNRGKTHSQRLMPMVQHLMETTGLTVNDIDAFSASIGPGSFTGLRIGVTTIKAMAFAAEKPVISVHTLDALAYNLPFAENLICPMIDARNNQVFTAIYRFIGDKLERLTDYMGIPVTELADILRKMEGDTVFLGDACNMHRDYFVSELGNRVKIAPPGTALAKASSVAILAGKAYSEGKLESCYDMVPFYLRKSQAERERENQKVKSDD</sequence>
<accession>F1TFQ1</accession>
<gene>
    <name evidence="2" type="ORF">Cpap_1323</name>
</gene>
<dbReference type="RefSeq" id="WP_004620777.1">
    <property type="nucleotide sequence ID" value="NZ_ACXX02000011.1"/>
</dbReference>
<protein>
    <submittedName>
        <fullName evidence="2">Peptidase M22 glycoprotease</fullName>
    </submittedName>
</protein>
<dbReference type="InterPro" id="IPR022496">
    <property type="entry name" value="T6A_TsaB"/>
</dbReference>
<dbReference type="Gene3D" id="3.30.420.40">
    <property type="match status" value="2"/>
</dbReference>
<organism evidence="2 3">
    <name type="scientific">Ruminiclostridium papyrosolvens DSM 2782</name>
    <dbReference type="NCBI Taxonomy" id="588581"/>
    <lineage>
        <taxon>Bacteria</taxon>
        <taxon>Bacillati</taxon>
        <taxon>Bacillota</taxon>
        <taxon>Clostridia</taxon>
        <taxon>Eubacteriales</taxon>
        <taxon>Oscillospiraceae</taxon>
        <taxon>Ruminiclostridium</taxon>
    </lineage>
</organism>
<dbReference type="GO" id="GO:0005829">
    <property type="term" value="C:cytosol"/>
    <property type="evidence" value="ECO:0007669"/>
    <property type="project" value="TreeGrafter"/>
</dbReference>
<evidence type="ECO:0000313" key="3">
    <source>
        <dbReference type="Proteomes" id="UP000003860"/>
    </source>
</evidence>
<dbReference type="NCBIfam" id="TIGR03725">
    <property type="entry name" value="T6A_YeaZ"/>
    <property type="match status" value="1"/>
</dbReference>
<dbReference type="EMBL" id="ACXX02000011">
    <property type="protein sequence ID" value="EGD46783.1"/>
    <property type="molecule type" value="Genomic_DNA"/>
</dbReference>
<dbReference type="STRING" id="588581.Cpap_1323"/>
<keyword evidence="3" id="KW-1185">Reference proteome</keyword>
<dbReference type="PANTHER" id="PTHR11735:SF11">
    <property type="entry name" value="TRNA THREONYLCARBAMOYLADENOSINE BIOSYNTHESIS PROTEIN TSAB"/>
    <property type="match status" value="1"/>
</dbReference>
<evidence type="ECO:0000313" key="2">
    <source>
        <dbReference type="EMBL" id="EGD46783.1"/>
    </source>
</evidence>
<dbReference type="CDD" id="cd24032">
    <property type="entry name" value="ASKHA_NBD_TsaB"/>
    <property type="match status" value="1"/>
</dbReference>
<dbReference type="GO" id="GO:0002949">
    <property type="term" value="P:tRNA threonylcarbamoyladenosine modification"/>
    <property type="evidence" value="ECO:0007669"/>
    <property type="project" value="InterPro"/>
</dbReference>
<dbReference type="eggNOG" id="COG1214">
    <property type="taxonomic scope" value="Bacteria"/>
</dbReference>
<comment type="caution">
    <text evidence="2">The sequence shown here is derived from an EMBL/GenBank/DDBJ whole genome shotgun (WGS) entry which is preliminary data.</text>
</comment>
<dbReference type="GO" id="GO:0008233">
    <property type="term" value="F:peptidase activity"/>
    <property type="evidence" value="ECO:0007669"/>
    <property type="project" value="UniProtKB-KW"/>
</dbReference>
<dbReference type="AlphaFoldDB" id="F1TFQ1"/>
<feature type="domain" description="Gcp-like" evidence="1">
    <location>
        <begin position="33"/>
        <end position="226"/>
    </location>
</feature>